<accession>A0A834TQQ4</accession>
<dbReference type="EMBL" id="JAAIUW010000006">
    <property type="protein sequence ID" value="KAF7826933.1"/>
    <property type="molecule type" value="Genomic_DNA"/>
</dbReference>
<gene>
    <name evidence="1" type="ORF">G2W53_018097</name>
</gene>
<organism evidence="1 2">
    <name type="scientific">Senna tora</name>
    <dbReference type="NCBI Taxonomy" id="362788"/>
    <lineage>
        <taxon>Eukaryota</taxon>
        <taxon>Viridiplantae</taxon>
        <taxon>Streptophyta</taxon>
        <taxon>Embryophyta</taxon>
        <taxon>Tracheophyta</taxon>
        <taxon>Spermatophyta</taxon>
        <taxon>Magnoliopsida</taxon>
        <taxon>eudicotyledons</taxon>
        <taxon>Gunneridae</taxon>
        <taxon>Pentapetalae</taxon>
        <taxon>rosids</taxon>
        <taxon>fabids</taxon>
        <taxon>Fabales</taxon>
        <taxon>Fabaceae</taxon>
        <taxon>Caesalpinioideae</taxon>
        <taxon>Cassia clade</taxon>
        <taxon>Senna</taxon>
    </lineage>
</organism>
<dbReference type="Proteomes" id="UP000634136">
    <property type="component" value="Unassembled WGS sequence"/>
</dbReference>
<name>A0A834TQQ4_9FABA</name>
<dbReference type="AlphaFoldDB" id="A0A834TQQ4"/>
<evidence type="ECO:0000313" key="2">
    <source>
        <dbReference type="Proteomes" id="UP000634136"/>
    </source>
</evidence>
<sequence>MASHAYNYDGNRDYGFFIHGLPSGRMLDFDMQFVVKRIDVVPTMDYHFTL</sequence>
<protein>
    <submittedName>
        <fullName evidence="1">Uncharacterized protein</fullName>
    </submittedName>
</protein>
<reference evidence="1" key="1">
    <citation type="submission" date="2020-09" db="EMBL/GenBank/DDBJ databases">
        <title>Genome-Enabled Discovery of Anthraquinone Biosynthesis in Senna tora.</title>
        <authorList>
            <person name="Kang S.-H."/>
            <person name="Pandey R.P."/>
            <person name="Lee C.-M."/>
            <person name="Sim J.-S."/>
            <person name="Jeong J.-T."/>
            <person name="Choi B.-S."/>
            <person name="Jung M."/>
            <person name="Ginzburg D."/>
            <person name="Zhao K."/>
            <person name="Won S.Y."/>
            <person name="Oh T.-J."/>
            <person name="Yu Y."/>
            <person name="Kim N.-H."/>
            <person name="Lee O.R."/>
            <person name="Lee T.-H."/>
            <person name="Bashyal P."/>
            <person name="Kim T.-S."/>
            <person name="Lee W.-H."/>
            <person name="Kawkins C."/>
            <person name="Kim C.-K."/>
            <person name="Kim J.S."/>
            <person name="Ahn B.O."/>
            <person name="Rhee S.Y."/>
            <person name="Sohng J.K."/>
        </authorList>
    </citation>
    <scope>NUCLEOTIDE SEQUENCE</scope>
    <source>
        <tissue evidence="1">Leaf</tissue>
    </source>
</reference>
<keyword evidence="2" id="KW-1185">Reference proteome</keyword>
<evidence type="ECO:0000313" key="1">
    <source>
        <dbReference type="EMBL" id="KAF7826933.1"/>
    </source>
</evidence>
<proteinExistence type="predicted"/>
<comment type="caution">
    <text evidence="1">The sequence shown here is derived from an EMBL/GenBank/DDBJ whole genome shotgun (WGS) entry which is preliminary data.</text>
</comment>